<evidence type="ECO:0008006" key="2">
    <source>
        <dbReference type="Google" id="ProtNLM"/>
    </source>
</evidence>
<gene>
    <name evidence="1" type="ORF">ENF18_07015</name>
</gene>
<organism evidence="1">
    <name type="scientific">candidate division WOR-3 bacterium</name>
    <dbReference type="NCBI Taxonomy" id="2052148"/>
    <lineage>
        <taxon>Bacteria</taxon>
        <taxon>Bacteria division WOR-3</taxon>
    </lineage>
</organism>
<evidence type="ECO:0000313" key="1">
    <source>
        <dbReference type="EMBL" id="HDI83521.1"/>
    </source>
</evidence>
<proteinExistence type="predicted"/>
<dbReference type="EMBL" id="DQWE01000333">
    <property type="protein sequence ID" value="HDI83521.1"/>
    <property type="molecule type" value="Genomic_DNA"/>
</dbReference>
<protein>
    <recommendedName>
        <fullName evidence="2">DUF3108 domain-containing protein</fullName>
    </recommendedName>
</protein>
<accession>A0A7C0ZF67</accession>
<dbReference type="Proteomes" id="UP000885847">
    <property type="component" value="Unassembled WGS sequence"/>
</dbReference>
<dbReference type="AlphaFoldDB" id="A0A7C0ZF67"/>
<name>A0A7C0ZF67_UNCW3</name>
<comment type="caution">
    <text evidence="1">The sequence shown here is derived from an EMBL/GenBank/DDBJ whole genome shotgun (WGS) entry which is preliminary data.</text>
</comment>
<reference evidence="1" key="1">
    <citation type="journal article" date="2020" name="mSystems">
        <title>Genome- and Community-Level Interaction Insights into Carbon Utilization and Element Cycling Functions of Hydrothermarchaeota in Hydrothermal Sediment.</title>
        <authorList>
            <person name="Zhou Z."/>
            <person name="Liu Y."/>
            <person name="Xu W."/>
            <person name="Pan J."/>
            <person name="Luo Z.H."/>
            <person name="Li M."/>
        </authorList>
    </citation>
    <scope>NUCLEOTIDE SEQUENCE [LARGE SCALE GENOMIC DNA]</scope>
    <source>
        <strain evidence="1">HyVt-102</strain>
    </source>
</reference>
<sequence length="209" mass="24696">MLLILLSLGIANPTIVLDQRKADFISRVRDMVYTIKCEDTLNLSFSWARGYDAYRITVEIRDSVGMLKDRYFYVFKNDTTYKFSYYKHYKEITSRLETLNLAAYNWILFLPPYKWTKKGNPSEVSFTLDGVPGRLYVDKEGRIKKVVIEYPDMPFEIMFKKYEEVAGFKYFPSEWEVSFGDFHKVFKVDKFYLNQGLCGPCTYKIPINP</sequence>